<evidence type="ECO:0000256" key="5">
    <source>
        <dbReference type="SAM" id="Phobius"/>
    </source>
</evidence>
<evidence type="ECO:0000256" key="3">
    <source>
        <dbReference type="ARBA" id="ARBA00022989"/>
    </source>
</evidence>
<feature type="transmembrane region" description="Helical" evidence="5">
    <location>
        <begin position="168"/>
        <end position="194"/>
    </location>
</feature>
<keyword evidence="2 5" id="KW-0812">Transmembrane</keyword>
<gene>
    <name evidence="7" type="ordered locus">Desaci_2768</name>
</gene>
<dbReference type="Proteomes" id="UP000002892">
    <property type="component" value="Chromosome"/>
</dbReference>
<dbReference type="InterPro" id="IPR001902">
    <property type="entry name" value="SLC26A/SulP_fam"/>
</dbReference>
<dbReference type="InterPro" id="IPR036513">
    <property type="entry name" value="STAS_dom_sf"/>
</dbReference>
<sequence>MRVKNCKKLRARQNALSLSEMFHVWITDEKGGDSMSGFALGKRIPIIDTIRAYRKGDLKHDIIGALTVVVVGLPQYMAYALIAGVNPIYGLYTGIIAAIIGSAFGSSNQLITGPTNAICLLTASAMIRYMNLPNAYQMLFLMTFMVGVLQVVYGAIKLGKVIDFVSHTVLVGFTAGAGTIIALGQVNTFLGISIKNSSAMSTLEKMQYIVTHLNQTNPYVLGVGLMTIVIMLICKKISKNLPGALIGIIVPIFFIILFDLEKKGVKLTGNIPSGFPPFTMVQFNLSSIKEMLSGAFAISIIGLVEAISISKSIATKTRQKIDSNQEFIGQGLSNIVGAFFQCLPSSGSFSRSAINFINGGVSRLAGILSGVFVAIVLILFAPYARYIPSAGLAGVLIYTGYGLIDKVEIKKVIKAGLFSSDSIAMWVTCILVILLPNLDYAIYTGIALSIALYLKDTNKAPIKLLIPKQGEESQVILEEVKTVENRVDVLVIQLEGNLYFGGATDLGERLESLIDKSSVFILRMNHVTTIDLTSITALKVFVRNVREAGGTLIISGVKSELNAIFKKSGLDTEIGGENIFMLENEVFASTSNALRRARAALNC</sequence>
<evidence type="ECO:0000256" key="4">
    <source>
        <dbReference type="ARBA" id="ARBA00023136"/>
    </source>
</evidence>
<organism evidence="7 8">
    <name type="scientific">Desulfosporosinus acidiphilus (strain DSM 22704 / JCM 16185 / SJ4)</name>
    <dbReference type="NCBI Taxonomy" id="646529"/>
    <lineage>
        <taxon>Bacteria</taxon>
        <taxon>Bacillati</taxon>
        <taxon>Bacillota</taxon>
        <taxon>Clostridia</taxon>
        <taxon>Eubacteriales</taxon>
        <taxon>Desulfitobacteriaceae</taxon>
        <taxon>Desulfosporosinus</taxon>
    </lineage>
</organism>
<reference evidence="7 8" key="1">
    <citation type="journal article" date="2012" name="J. Bacteriol.">
        <title>Complete genome sequences of Desulfosporosinus orientis DSM765T, Desulfosporosinus youngiae DSM17734T, Desulfosporosinus meridiei DSM13257T, and Desulfosporosinus acidiphilus DSM22704T.</title>
        <authorList>
            <person name="Pester M."/>
            <person name="Brambilla E."/>
            <person name="Alazard D."/>
            <person name="Rattei T."/>
            <person name="Weinmaier T."/>
            <person name="Han J."/>
            <person name="Lucas S."/>
            <person name="Lapidus A."/>
            <person name="Cheng J.F."/>
            <person name="Goodwin L."/>
            <person name="Pitluck S."/>
            <person name="Peters L."/>
            <person name="Ovchinnikova G."/>
            <person name="Teshima H."/>
            <person name="Detter J.C."/>
            <person name="Han C.S."/>
            <person name="Tapia R."/>
            <person name="Land M.L."/>
            <person name="Hauser L."/>
            <person name="Kyrpides N.C."/>
            <person name="Ivanova N.N."/>
            <person name="Pagani I."/>
            <person name="Huntmann M."/>
            <person name="Wei C.L."/>
            <person name="Davenport K.W."/>
            <person name="Daligault H."/>
            <person name="Chain P.S."/>
            <person name="Chen A."/>
            <person name="Mavromatis K."/>
            <person name="Markowitz V."/>
            <person name="Szeto E."/>
            <person name="Mikhailova N."/>
            <person name="Pati A."/>
            <person name="Wagner M."/>
            <person name="Woyke T."/>
            <person name="Ollivier B."/>
            <person name="Klenk H.P."/>
            <person name="Spring S."/>
            <person name="Loy A."/>
        </authorList>
    </citation>
    <scope>NUCLEOTIDE SEQUENCE [LARGE SCALE GENOMIC DNA]</scope>
    <source>
        <strain evidence="8">DSM 22704 / JCM 16185 / SJ4</strain>
    </source>
</reference>
<dbReference type="GO" id="GO:0016020">
    <property type="term" value="C:membrane"/>
    <property type="evidence" value="ECO:0007669"/>
    <property type="project" value="UniProtKB-SubCell"/>
</dbReference>
<dbReference type="AlphaFoldDB" id="I4D7B9"/>
<keyword evidence="4 5" id="KW-0472">Membrane</keyword>
<dbReference type="KEGG" id="dai:Desaci_2768"/>
<protein>
    <submittedName>
        <fullName evidence="7">Sulfate permease-like transporter, MFS superfamily</fullName>
    </submittedName>
</protein>
<keyword evidence="8" id="KW-1185">Reference proteome</keyword>
<feature type="transmembrane region" description="Helical" evidence="5">
    <location>
        <begin position="386"/>
        <end position="404"/>
    </location>
</feature>
<dbReference type="Gene3D" id="3.30.750.24">
    <property type="entry name" value="STAS domain"/>
    <property type="match status" value="1"/>
</dbReference>
<keyword evidence="3 5" id="KW-1133">Transmembrane helix</keyword>
<feature type="transmembrane region" description="Helical" evidence="5">
    <location>
        <begin position="62"/>
        <end position="82"/>
    </location>
</feature>
<dbReference type="EMBL" id="CP003639">
    <property type="protein sequence ID" value="AFM41693.1"/>
    <property type="molecule type" value="Genomic_DNA"/>
</dbReference>
<dbReference type="Pfam" id="PF00916">
    <property type="entry name" value="Sulfate_transp"/>
    <property type="match status" value="1"/>
</dbReference>
<proteinExistence type="predicted"/>
<dbReference type="Pfam" id="PF01740">
    <property type="entry name" value="STAS"/>
    <property type="match status" value="1"/>
</dbReference>
<dbReference type="PROSITE" id="PS50801">
    <property type="entry name" value="STAS"/>
    <property type="match status" value="1"/>
</dbReference>
<evidence type="ECO:0000259" key="6">
    <source>
        <dbReference type="PROSITE" id="PS50801"/>
    </source>
</evidence>
<dbReference type="HOGENOM" id="CLU_003182_13_1_9"/>
<feature type="transmembrane region" description="Helical" evidence="5">
    <location>
        <begin position="361"/>
        <end position="380"/>
    </location>
</feature>
<dbReference type="eggNOG" id="COG0659">
    <property type="taxonomic scope" value="Bacteria"/>
</dbReference>
<dbReference type="InterPro" id="IPR002645">
    <property type="entry name" value="STAS_dom"/>
</dbReference>
<comment type="subcellular location">
    <subcellularLocation>
        <location evidence="1">Membrane</location>
        <topology evidence="1">Multi-pass membrane protein</topology>
    </subcellularLocation>
</comment>
<accession>I4D7B9</accession>
<evidence type="ECO:0000313" key="8">
    <source>
        <dbReference type="Proteomes" id="UP000002892"/>
    </source>
</evidence>
<dbReference type="CDD" id="cd07042">
    <property type="entry name" value="STAS_SulP_like_sulfate_transporter"/>
    <property type="match status" value="1"/>
</dbReference>
<dbReference type="SUPFAM" id="SSF52091">
    <property type="entry name" value="SpoIIaa-like"/>
    <property type="match status" value="1"/>
</dbReference>
<evidence type="ECO:0000256" key="2">
    <source>
        <dbReference type="ARBA" id="ARBA00022692"/>
    </source>
</evidence>
<dbReference type="STRING" id="646529.Desaci_2768"/>
<dbReference type="PANTHER" id="PTHR11814">
    <property type="entry name" value="SULFATE TRANSPORTER"/>
    <property type="match status" value="1"/>
</dbReference>
<dbReference type="GO" id="GO:0055085">
    <property type="term" value="P:transmembrane transport"/>
    <property type="evidence" value="ECO:0007669"/>
    <property type="project" value="InterPro"/>
</dbReference>
<feature type="transmembrane region" description="Helical" evidence="5">
    <location>
        <begin position="241"/>
        <end position="258"/>
    </location>
</feature>
<dbReference type="InterPro" id="IPR011547">
    <property type="entry name" value="SLC26A/SulP_dom"/>
</dbReference>
<evidence type="ECO:0000313" key="7">
    <source>
        <dbReference type="EMBL" id="AFM41693.1"/>
    </source>
</evidence>
<feature type="transmembrane region" description="Helical" evidence="5">
    <location>
        <begin position="88"/>
        <end position="104"/>
    </location>
</feature>
<feature type="transmembrane region" description="Helical" evidence="5">
    <location>
        <begin position="291"/>
        <end position="310"/>
    </location>
</feature>
<name>I4D7B9_DESAJ</name>
<evidence type="ECO:0000256" key="1">
    <source>
        <dbReference type="ARBA" id="ARBA00004141"/>
    </source>
</evidence>
<feature type="domain" description="STAS" evidence="6">
    <location>
        <begin position="488"/>
        <end position="597"/>
    </location>
</feature>
<feature type="transmembrane region" description="Helical" evidence="5">
    <location>
        <begin position="136"/>
        <end position="156"/>
    </location>
</feature>